<sequence>MTSYTILPSFHDQILLFQIVDANVSIIEFTANIGQLPTLLFNMLMKTIKVINSWIGTIVPKIGITLPIIGGYAIEQSTSIDLLNDTMLINLNFVKKSNQTFSFIEIIYSDLYPTFIIIKKFK</sequence>
<evidence type="ECO:0000313" key="1">
    <source>
        <dbReference type="EMBL" id="CDQ08544.1"/>
    </source>
</evidence>
<proteinExistence type="predicted"/>
<gene>
    <name evidence="1" type="primary">Bm14326</name>
    <name evidence="1" type="ORF">BM_Bm14326</name>
</gene>
<dbReference type="OMA" id="FNMLMKT"/>
<organism evidence="1">
    <name type="scientific">Brugia malayi</name>
    <name type="common">Filarial nematode worm</name>
    <dbReference type="NCBI Taxonomy" id="6279"/>
    <lineage>
        <taxon>Eukaryota</taxon>
        <taxon>Metazoa</taxon>
        <taxon>Ecdysozoa</taxon>
        <taxon>Nematoda</taxon>
        <taxon>Chromadorea</taxon>
        <taxon>Rhabditida</taxon>
        <taxon>Spirurina</taxon>
        <taxon>Spiruromorpha</taxon>
        <taxon>Filarioidea</taxon>
        <taxon>Onchocercidae</taxon>
        <taxon>Brugia</taxon>
    </lineage>
</organism>
<protein>
    <submittedName>
        <fullName evidence="1">Bm14326</fullName>
    </submittedName>
</protein>
<name>A0A1I9GBM1_BRUMA</name>
<reference evidence="1" key="1">
    <citation type="journal article" date="2007" name="Science">
        <title>Draft genome of the filarial nematode parasite Brugia malayi.</title>
        <authorList>
            <person name="Ghedin E."/>
            <person name="Wang S."/>
            <person name="Spiro D."/>
            <person name="Caler E."/>
            <person name="Zhao Q."/>
            <person name="Crabtree J."/>
            <person name="Allen J.E."/>
            <person name="Delcher A.L."/>
            <person name="Guiliano D.B."/>
            <person name="Miranda-Saavedra D."/>
            <person name="Angiuoli S.V."/>
            <person name="Creasy T."/>
            <person name="Amedeo P."/>
            <person name="Haas B."/>
            <person name="El-Sayed N.M."/>
            <person name="Wortman J.R."/>
            <person name="Feldblyum T."/>
            <person name="Tallon L."/>
            <person name="Schatz M."/>
            <person name="Shumway M."/>
            <person name="Koo H."/>
            <person name="Salzberg S.L."/>
            <person name="Schobel S."/>
            <person name="Pertea M."/>
            <person name="Pop M."/>
            <person name="White O."/>
            <person name="Barton G.J."/>
            <person name="Carlow C.K."/>
            <person name="Crawford M.J."/>
            <person name="Daub J."/>
            <person name="Dimmic M.W."/>
            <person name="Estes C.F."/>
            <person name="Foster J.M."/>
            <person name="Ganatra M."/>
            <person name="Gregory W.F."/>
            <person name="Johnson N.M."/>
            <person name="Jin J."/>
            <person name="Komuniecki R."/>
            <person name="Korf I."/>
            <person name="Kumar S."/>
            <person name="Laney S."/>
            <person name="Li B.W."/>
            <person name="Li W."/>
            <person name="Lindblom T.H."/>
            <person name="Lustigman S."/>
            <person name="Ma D."/>
            <person name="Maina C.V."/>
            <person name="Martin D.M."/>
            <person name="McCarter J.P."/>
            <person name="McReynolds L."/>
            <person name="Mitreva M."/>
            <person name="Nutman T.B."/>
            <person name="Parkinson J."/>
            <person name="Peregrin-Alvarez J.M."/>
            <person name="Poole C."/>
            <person name="Ren Q."/>
            <person name="Saunders L."/>
            <person name="Sluder A.E."/>
            <person name="Smith K."/>
            <person name="Stanke M."/>
            <person name="Unnasch T.R."/>
            <person name="Ware J."/>
            <person name="Wei A.D."/>
            <person name="Weil G."/>
            <person name="Williams D.J."/>
            <person name="Zhang Y."/>
            <person name="Williams S.A."/>
            <person name="Fraser-Liggett C."/>
            <person name="Slatko B."/>
            <person name="Blaxter M.L."/>
            <person name="Scott A.L."/>
        </authorList>
    </citation>
    <scope>NUCLEOTIDE SEQUENCE</scope>
    <source>
        <strain evidence="1">FR3</strain>
    </source>
</reference>
<dbReference type="EMBL" id="LN859357">
    <property type="protein sequence ID" value="CDQ08544.1"/>
    <property type="molecule type" value="Genomic_DNA"/>
</dbReference>
<reference evidence="1" key="2">
    <citation type="submission" date="2012-12" db="EMBL/GenBank/DDBJ databases">
        <authorList>
            <consortium name="WormBase Consortium"/>
            <person name="Ghedin E."/>
            <person name="Paulini M."/>
        </authorList>
    </citation>
    <scope>NUCLEOTIDE SEQUENCE</scope>
    <source>
        <strain evidence="1">FR3</strain>
    </source>
</reference>
<accession>A0A1I9GBM1</accession>
<dbReference type="AlphaFoldDB" id="A0A1I9GBM1"/>